<name>A0ABR8XKI9_9BACL</name>
<reference evidence="1 2" key="1">
    <citation type="submission" date="2020-08" db="EMBL/GenBank/DDBJ databases">
        <title>A Genomic Blueprint of the Chicken Gut Microbiome.</title>
        <authorList>
            <person name="Gilroy R."/>
            <person name="Ravi A."/>
            <person name="Getino M."/>
            <person name="Pursley I."/>
            <person name="Horton D.L."/>
            <person name="Alikhan N.-F."/>
            <person name="Baker D."/>
            <person name="Gharbi K."/>
            <person name="Hall N."/>
            <person name="Watson M."/>
            <person name="Adriaenssens E.M."/>
            <person name="Foster-Nyarko E."/>
            <person name="Jarju S."/>
            <person name="Secka A."/>
            <person name="Antonio M."/>
            <person name="Oren A."/>
            <person name="Chaudhuri R."/>
            <person name="La Ragione R.M."/>
            <person name="Hildebrand F."/>
            <person name="Pallen M.J."/>
        </authorList>
    </citation>
    <scope>NUCLEOTIDE SEQUENCE [LARGE SCALE GENOMIC DNA]</scope>
    <source>
        <strain evidence="1 2">Sa1YVA6</strain>
    </source>
</reference>
<evidence type="ECO:0000313" key="2">
    <source>
        <dbReference type="Proteomes" id="UP000600565"/>
    </source>
</evidence>
<proteinExistence type="predicted"/>
<dbReference type="Proteomes" id="UP000600565">
    <property type="component" value="Unassembled WGS sequence"/>
</dbReference>
<accession>A0ABR8XKI9</accession>
<organism evidence="1 2">
    <name type="scientific">Solibacillus merdavium</name>
    <dbReference type="NCBI Taxonomy" id="2762218"/>
    <lineage>
        <taxon>Bacteria</taxon>
        <taxon>Bacillati</taxon>
        <taxon>Bacillota</taxon>
        <taxon>Bacilli</taxon>
        <taxon>Bacillales</taxon>
        <taxon>Caryophanaceae</taxon>
        <taxon>Solibacillus</taxon>
    </lineage>
</organism>
<dbReference type="EMBL" id="JACSPW010000003">
    <property type="protein sequence ID" value="MBD8032453.1"/>
    <property type="molecule type" value="Genomic_DNA"/>
</dbReference>
<sequence length="146" mass="17946">MDQLIKQLEKNNIKFKEYLYFAPYFRKRWEDAFVHHLNESEKEKLYLYGDRYYCGYLWHVFSNERKSHFVKTAANKAFDMKTKPKCYVFHQRLPEVLLIERANTLKATYFEQEEDVYIVDEHFTWTYVVTHESDFGPYYSEADYLN</sequence>
<dbReference type="RefSeq" id="WP_191703048.1">
    <property type="nucleotide sequence ID" value="NZ_JACSPW010000003.1"/>
</dbReference>
<evidence type="ECO:0000313" key="1">
    <source>
        <dbReference type="EMBL" id="MBD8032453.1"/>
    </source>
</evidence>
<dbReference type="Pfam" id="PF14101">
    <property type="entry name" value="DUF4275"/>
    <property type="match status" value="1"/>
</dbReference>
<gene>
    <name evidence="1" type="ORF">H9632_05180</name>
</gene>
<keyword evidence="2" id="KW-1185">Reference proteome</keyword>
<dbReference type="InterPro" id="IPR025454">
    <property type="entry name" value="DUF4275"/>
</dbReference>
<comment type="caution">
    <text evidence="1">The sequence shown here is derived from an EMBL/GenBank/DDBJ whole genome shotgun (WGS) entry which is preliminary data.</text>
</comment>
<protein>
    <submittedName>
        <fullName evidence="1">DUF4275 family protein</fullName>
    </submittedName>
</protein>